<protein>
    <recommendedName>
        <fullName evidence="5">SH3 domain-containing protein</fullName>
    </recommendedName>
</protein>
<accession>A0A1E3P7Q6</accession>
<dbReference type="SMART" id="SM00326">
    <property type="entry name" value="SH3"/>
    <property type="match status" value="1"/>
</dbReference>
<dbReference type="RefSeq" id="XP_019040668.1">
    <property type="nucleotide sequence ID" value="XM_019184657.1"/>
</dbReference>
<dbReference type="AlphaFoldDB" id="A0A1E3P7Q6"/>
<dbReference type="Proteomes" id="UP000094112">
    <property type="component" value="Unassembled WGS sequence"/>
</dbReference>
<keyword evidence="4" id="KW-0812">Transmembrane</keyword>
<evidence type="ECO:0000313" key="7">
    <source>
        <dbReference type="Proteomes" id="UP000094112"/>
    </source>
</evidence>
<feature type="region of interest" description="Disordered" evidence="3">
    <location>
        <begin position="312"/>
        <end position="335"/>
    </location>
</feature>
<dbReference type="GeneID" id="30201903"/>
<evidence type="ECO:0000259" key="5">
    <source>
        <dbReference type="PROSITE" id="PS50002"/>
    </source>
</evidence>
<dbReference type="Pfam" id="PF00018">
    <property type="entry name" value="SH3_1"/>
    <property type="match status" value="1"/>
</dbReference>
<proteinExistence type="predicted"/>
<dbReference type="InterPro" id="IPR001452">
    <property type="entry name" value="SH3_domain"/>
</dbReference>
<keyword evidence="1 2" id="KW-0728">SH3 domain</keyword>
<evidence type="ECO:0000256" key="1">
    <source>
        <dbReference type="ARBA" id="ARBA00022443"/>
    </source>
</evidence>
<name>A0A1E3P7Q6_WICAA</name>
<keyword evidence="4" id="KW-1133">Transmembrane helix</keyword>
<evidence type="ECO:0000256" key="2">
    <source>
        <dbReference type="PROSITE-ProRule" id="PRU00192"/>
    </source>
</evidence>
<evidence type="ECO:0000313" key="6">
    <source>
        <dbReference type="EMBL" id="ODQ61461.1"/>
    </source>
</evidence>
<gene>
    <name evidence="6" type="ORF">WICANDRAFT_78090</name>
</gene>
<dbReference type="OrthoDB" id="5340910at2759"/>
<feature type="compositionally biased region" description="Basic residues" evidence="3">
    <location>
        <begin position="315"/>
        <end position="325"/>
    </location>
</feature>
<dbReference type="PROSITE" id="PS50002">
    <property type="entry name" value="SH3"/>
    <property type="match status" value="1"/>
</dbReference>
<dbReference type="EMBL" id="KV454209">
    <property type="protein sequence ID" value="ODQ61461.1"/>
    <property type="molecule type" value="Genomic_DNA"/>
</dbReference>
<reference evidence="6 7" key="1">
    <citation type="journal article" date="2016" name="Proc. Natl. Acad. Sci. U.S.A.">
        <title>Comparative genomics of biotechnologically important yeasts.</title>
        <authorList>
            <person name="Riley R."/>
            <person name="Haridas S."/>
            <person name="Wolfe K.H."/>
            <person name="Lopes M.R."/>
            <person name="Hittinger C.T."/>
            <person name="Goeker M."/>
            <person name="Salamov A.A."/>
            <person name="Wisecaver J.H."/>
            <person name="Long T.M."/>
            <person name="Calvey C.H."/>
            <person name="Aerts A.L."/>
            <person name="Barry K.W."/>
            <person name="Choi C."/>
            <person name="Clum A."/>
            <person name="Coughlan A.Y."/>
            <person name="Deshpande S."/>
            <person name="Douglass A.P."/>
            <person name="Hanson S.J."/>
            <person name="Klenk H.-P."/>
            <person name="LaButti K.M."/>
            <person name="Lapidus A."/>
            <person name="Lindquist E.A."/>
            <person name="Lipzen A.M."/>
            <person name="Meier-Kolthoff J.P."/>
            <person name="Ohm R.A."/>
            <person name="Otillar R.P."/>
            <person name="Pangilinan J.L."/>
            <person name="Peng Y."/>
            <person name="Rokas A."/>
            <person name="Rosa C.A."/>
            <person name="Scheuner C."/>
            <person name="Sibirny A.A."/>
            <person name="Slot J.C."/>
            <person name="Stielow J.B."/>
            <person name="Sun H."/>
            <person name="Kurtzman C.P."/>
            <person name="Blackwell M."/>
            <person name="Grigoriev I.V."/>
            <person name="Jeffries T.W."/>
        </authorList>
    </citation>
    <scope>NUCLEOTIDE SEQUENCE [LARGE SCALE GENOMIC DNA]</scope>
    <source>
        <strain evidence="7">ATCC 58044 / CBS 1984 / NCYC 433 / NRRL Y-366-8</strain>
    </source>
</reference>
<feature type="transmembrane region" description="Helical" evidence="4">
    <location>
        <begin position="102"/>
        <end position="126"/>
    </location>
</feature>
<evidence type="ECO:0000256" key="3">
    <source>
        <dbReference type="SAM" id="MobiDB-lite"/>
    </source>
</evidence>
<dbReference type="Gene3D" id="2.30.30.40">
    <property type="entry name" value="SH3 Domains"/>
    <property type="match status" value="1"/>
</dbReference>
<keyword evidence="7" id="KW-1185">Reference proteome</keyword>
<feature type="domain" description="SH3" evidence="5">
    <location>
        <begin position="365"/>
        <end position="439"/>
    </location>
</feature>
<keyword evidence="4" id="KW-0472">Membrane</keyword>
<sequence length="439" mass="48648">MTTTIITELSTTITSTLTSTQTAIVKGVLDLSIQTSIPVNGDNGITFAGKAANPGTTVSTITSSSTTTSSASSSKPSSSHINFGNNLLTQGTSASNGSNPKIGMAIGIPVAIIASVLIIVAFYFYLRYRKNYAHSQDAKLQRFYDDKYNYRISPLNESTSPYNLKTVYQLKTQPGDQFYRSNFDNQSSTIVPTTHNSKVPSIKEIPQGYDNSTKWATPIHKWFNNMSKSAMSSRASLSTGIFSPKTPVLREFNLKKQSNDEFNEKSPILPSFPEKSYGGHDHSFHSIESSPNGSIKQQVVRADTTRREIILQHPSKLKNKKKSKPLPKVPQSSTESSIKSLAGLEQIVMERMIPTTPKVDFAKYKNDKVYMVIKSYERNLADELSIKVGEYIRILARHTDGWCLAEKCNQNGEVLYQDINNYINEGRGVIPELCLQGNK</sequence>
<dbReference type="InterPro" id="IPR036028">
    <property type="entry name" value="SH3-like_dom_sf"/>
</dbReference>
<evidence type="ECO:0000256" key="4">
    <source>
        <dbReference type="SAM" id="Phobius"/>
    </source>
</evidence>
<organism evidence="6 7">
    <name type="scientific">Wickerhamomyces anomalus (strain ATCC 58044 / CBS 1984 / NCYC 433 / NRRL Y-366-8)</name>
    <name type="common">Yeast</name>
    <name type="synonym">Hansenula anomala</name>
    <dbReference type="NCBI Taxonomy" id="683960"/>
    <lineage>
        <taxon>Eukaryota</taxon>
        <taxon>Fungi</taxon>
        <taxon>Dikarya</taxon>
        <taxon>Ascomycota</taxon>
        <taxon>Saccharomycotina</taxon>
        <taxon>Saccharomycetes</taxon>
        <taxon>Phaffomycetales</taxon>
        <taxon>Wickerhamomycetaceae</taxon>
        <taxon>Wickerhamomyces</taxon>
    </lineage>
</organism>
<dbReference type="SUPFAM" id="SSF50044">
    <property type="entry name" value="SH3-domain"/>
    <property type="match status" value="1"/>
</dbReference>
<feature type="region of interest" description="Disordered" evidence="3">
    <location>
        <begin position="59"/>
        <end position="79"/>
    </location>
</feature>